<dbReference type="Proteomes" id="UP000267027">
    <property type="component" value="Unassembled WGS sequence"/>
</dbReference>
<feature type="compositionally biased region" description="Basic residues" evidence="1">
    <location>
        <begin position="46"/>
        <end position="56"/>
    </location>
</feature>
<evidence type="ECO:0000313" key="4">
    <source>
        <dbReference type="WBParaSite" id="ACOC_0000076401-mRNA-1"/>
    </source>
</evidence>
<keyword evidence="3" id="KW-1185">Reference proteome</keyword>
<sequence length="110" mass="12450">MQAVEVGRGDGFSGRTWMWERRRSLPYDGPRRVDLSCSGRDQLLGRHSRRERRGRLGRNGGSAGRLGHGKQRRTTVFDEGPVWERPDRSGRPKLASYSFVKQSSSASAVY</sequence>
<proteinExistence type="predicted"/>
<dbReference type="AlphaFoldDB" id="A0A0R3PAW9"/>
<reference evidence="4" key="1">
    <citation type="submission" date="2017-02" db="UniProtKB">
        <authorList>
            <consortium name="WormBaseParasite"/>
        </authorList>
    </citation>
    <scope>IDENTIFICATION</scope>
</reference>
<feature type="compositionally biased region" description="Polar residues" evidence="1">
    <location>
        <begin position="99"/>
        <end position="110"/>
    </location>
</feature>
<evidence type="ECO:0000313" key="2">
    <source>
        <dbReference type="EMBL" id="VDM52350.1"/>
    </source>
</evidence>
<feature type="compositionally biased region" description="Gly residues" evidence="1">
    <location>
        <begin position="57"/>
        <end position="66"/>
    </location>
</feature>
<evidence type="ECO:0000313" key="3">
    <source>
        <dbReference type="Proteomes" id="UP000267027"/>
    </source>
</evidence>
<feature type="region of interest" description="Disordered" evidence="1">
    <location>
        <begin position="41"/>
        <end position="110"/>
    </location>
</feature>
<name>A0A0R3PAW9_ANGCS</name>
<dbReference type="EMBL" id="UYYA01000090">
    <property type="protein sequence ID" value="VDM52350.1"/>
    <property type="molecule type" value="Genomic_DNA"/>
</dbReference>
<protein>
    <submittedName>
        <fullName evidence="2 4">Uncharacterized protein</fullName>
    </submittedName>
</protein>
<accession>A0A0R3PAW9</accession>
<gene>
    <name evidence="2" type="ORF">ACOC_LOCUS765</name>
</gene>
<organism evidence="4">
    <name type="scientific">Angiostrongylus costaricensis</name>
    <name type="common">Nematode worm</name>
    <dbReference type="NCBI Taxonomy" id="334426"/>
    <lineage>
        <taxon>Eukaryota</taxon>
        <taxon>Metazoa</taxon>
        <taxon>Ecdysozoa</taxon>
        <taxon>Nematoda</taxon>
        <taxon>Chromadorea</taxon>
        <taxon>Rhabditida</taxon>
        <taxon>Rhabditina</taxon>
        <taxon>Rhabditomorpha</taxon>
        <taxon>Strongyloidea</taxon>
        <taxon>Metastrongylidae</taxon>
        <taxon>Angiostrongylus</taxon>
    </lineage>
</organism>
<reference evidence="2 3" key="2">
    <citation type="submission" date="2018-11" db="EMBL/GenBank/DDBJ databases">
        <authorList>
            <consortium name="Pathogen Informatics"/>
        </authorList>
    </citation>
    <scope>NUCLEOTIDE SEQUENCE [LARGE SCALE GENOMIC DNA]</scope>
    <source>
        <strain evidence="2 3">Costa Rica</strain>
    </source>
</reference>
<dbReference type="WBParaSite" id="ACOC_0000076401-mRNA-1">
    <property type="protein sequence ID" value="ACOC_0000076401-mRNA-1"/>
    <property type="gene ID" value="ACOC_0000076401"/>
</dbReference>
<evidence type="ECO:0000256" key="1">
    <source>
        <dbReference type="SAM" id="MobiDB-lite"/>
    </source>
</evidence>